<evidence type="ECO:0000313" key="2">
    <source>
        <dbReference type="Proteomes" id="UP001056120"/>
    </source>
</evidence>
<organism evidence="1 2">
    <name type="scientific">Smallanthus sonchifolius</name>
    <dbReference type="NCBI Taxonomy" id="185202"/>
    <lineage>
        <taxon>Eukaryota</taxon>
        <taxon>Viridiplantae</taxon>
        <taxon>Streptophyta</taxon>
        <taxon>Embryophyta</taxon>
        <taxon>Tracheophyta</taxon>
        <taxon>Spermatophyta</taxon>
        <taxon>Magnoliopsida</taxon>
        <taxon>eudicotyledons</taxon>
        <taxon>Gunneridae</taxon>
        <taxon>Pentapetalae</taxon>
        <taxon>asterids</taxon>
        <taxon>campanulids</taxon>
        <taxon>Asterales</taxon>
        <taxon>Asteraceae</taxon>
        <taxon>Asteroideae</taxon>
        <taxon>Heliantheae alliance</taxon>
        <taxon>Millerieae</taxon>
        <taxon>Smallanthus</taxon>
    </lineage>
</organism>
<reference evidence="1 2" key="2">
    <citation type="journal article" date="2022" name="Mol. Ecol. Resour.">
        <title>The genomes of chicory, endive, great burdock and yacon provide insights into Asteraceae paleo-polyploidization history and plant inulin production.</title>
        <authorList>
            <person name="Fan W."/>
            <person name="Wang S."/>
            <person name="Wang H."/>
            <person name="Wang A."/>
            <person name="Jiang F."/>
            <person name="Liu H."/>
            <person name="Zhao H."/>
            <person name="Xu D."/>
            <person name="Zhang Y."/>
        </authorList>
    </citation>
    <scope>NUCLEOTIDE SEQUENCE [LARGE SCALE GENOMIC DNA]</scope>
    <source>
        <strain evidence="2">cv. Yunnan</strain>
        <tissue evidence="1">Leaves</tissue>
    </source>
</reference>
<evidence type="ECO:0000313" key="1">
    <source>
        <dbReference type="EMBL" id="KAI3744605.1"/>
    </source>
</evidence>
<sequence>MQHTRSQGSPHFAATSEPERDLHECSRRFRERFSHFYEIQVRIPIPIANMGDADLADLPARRTVHQRACDEFIGARYSITRPNVPNTNNWQILSHVMSTITNSTQLYGLEDEDAPGHLSRFARICDTFRITGAMEDAIYMRLFPFTLSGRGHIMEKKEPEECEEMFECFSLADQQQPSTRNYIPSARTHTSSIRVVHQVTPDTSMATALAAMAREIKELKKSAQRCKVCRGGHNTIDCPGWRSSGNPPGFQSCQNQFGGGDAGTRSGGSDRDKKIGKMLENQTQMLAELIMRDKETQQRLDVHDTLLRNQQSTFLDLQRTVGDIAKHLNEK</sequence>
<gene>
    <name evidence="1" type="ORF">L1987_57691</name>
</gene>
<dbReference type="Proteomes" id="UP001056120">
    <property type="component" value="Linkage Group LG19"/>
</dbReference>
<protein>
    <submittedName>
        <fullName evidence="1">Uncharacterized protein</fullName>
    </submittedName>
</protein>
<proteinExistence type="predicted"/>
<accession>A0ACB9DDP6</accession>
<dbReference type="EMBL" id="CM042036">
    <property type="protein sequence ID" value="KAI3744605.1"/>
    <property type="molecule type" value="Genomic_DNA"/>
</dbReference>
<keyword evidence="2" id="KW-1185">Reference proteome</keyword>
<comment type="caution">
    <text evidence="1">The sequence shown here is derived from an EMBL/GenBank/DDBJ whole genome shotgun (WGS) entry which is preliminary data.</text>
</comment>
<name>A0ACB9DDP6_9ASTR</name>
<reference evidence="2" key="1">
    <citation type="journal article" date="2022" name="Mol. Ecol. Resour.">
        <title>The genomes of chicory, endive, great burdock and yacon provide insights into Asteraceae palaeo-polyploidization history and plant inulin production.</title>
        <authorList>
            <person name="Fan W."/>
            <person name="Wang S."/>
            <person name="Wang H."/>
            <person name="Wang A."/>
            <person name="Jiang F."/>
            <person name="Liu H."/>
            <person name="Zhao H."/>
            <person name="Xu D."/>
            <person name="Zhang Y."/>
        </authorList>
    </citation>
    <scope>NUCLEOTIDE SEQUENCE [LARGE SCALE GENOMIC DNA]</scope>
    <source>
        <strain evidence="2">cv. Yunnan</strain>
    </source>
</reference>